<dbReference type="Proteomes" id="UP001300348">
    <property type="component" value="Chromosome"/>
</dbReference>
<keyword evidence="3" id="KW-1185">Reference proteome</keyword>
<name>A0ABY9XJV7_9GAMM</name>
<reference evidence="2 3" key="1">
    <citation type="journal article" date="2023" name="Access Microbiol">
        <title>The genome of a steinernematid-associated Pseudomonas piscis bacterium encodes the biosynthesis of insect toxins.</title>
        <authorList>
            <person name="Awori R.M."/>
            <person name="Hendre P."/>
            <person name="Amugune N.O."/>
        </authorList>
    </citation>
    <scope>NUCLEOTIDE SEQUENCE [LARGE SCALE GENOMIC DNA]</scope>
    <source>
        <strain evidence="2 3">97</strain>
    </source>
</reference>
<accession>A0ABY9XJV7</accession>
<dbReference type="EMBL" id="CP133647">
    <property type="protein sequence ID" value="WNH02861.1"/>
    <property type="molecule type" value="Genomic_DNA"/>
</dbReference>
<organism evidence="2 3">
    <name type="scientific">Xenorhabdus griffiniae</name>
    <dbReference type="NCBI Taxonomy" id="351672"/>
    <lineage>
        <taxon>Bacteria</taxon>
        <taxon>Pseudomonadati</taxon>
        <taxon>Pseudomonadota</taxon>
        <taxon>Gammaproteobacteria</taxon>
        <taxon>Enterobacterales</taxon>
        <taxon>Morganellaceae</taxon>
        <taxon>Xenorhabdus</taxon>
    </lineage>
</organism>
<feature type="region of interest" description="Disordered" evidence="1">
    <location>
        <begin position="469"/>
        <end position="489"/>
    </location>
</feature>
<dbReference type="GeneID" id="88854659"/>
<evidence type="ECO:0000256" key="1">
    <source>
        <dbReference type="SAM" id="MobiDB-lite"/>
    </source>
</evidence>
<sequence length="517" mass="58373">MDTVVGINAGKACATCDTPPSCTHKYEIKGEKETYINFPEKHKTFEIINIISDKREHTLTSKLTPIRCISGKPNCPSTHIYSHESQEKFELGPSHKSSTYTIRSNAKLPEAKLPGIDIWDRIEDLFKSWNNSIGKIKYYSQTTDCSGLVQSTQINVYPQYTLSASFEINFENNVKDHYVAKRSDFTKEDVKKLKKELGVKKWSDINKYVNERKSTLEFKSEIKFFDEKYPYNFILGELNENIWNNKNSVTQKIRRLLDKVINSILKKAGGSFGIKDALLNGPNISAKGKKELIIVNSRPDFEYEWNLLFSPLIGLTITLDIINVIIAIFATPVTGDKWRSFRTSMEDQMDKLKDHKNRVVAGGLPYADLIISGEILNTGVSVLRKEQKMNVIGKTGSSLGLAIKIGFDTGARVFFVEGMLSTYGGGTAKISFDLICDSTGIGISFSHEGIKLIFKLDFKAGFSKEVSNKSISQSRGRGKKQGKGTSEKMTPINDSLIDFEYFLAEEYKSEPFYFYKF</sequence>
<protein>
    <submittedName>
        <fullName evidence="2">Uncharacterized protein</fullName>
    </submittedName>
</protein>
<gene>
    <name evidence="2" type="ORF">QL112_003840</name>
</gene>
<evidence type="ECO:0000313" key="2">
    <source>
        <dbReference type="EMBL" id="WNH02861.1"/>
    </source>
</evidence>
<proteinExistence type="predicted"/>
<evidence type="ECO:0000313" key="3">
    <source>
        <dbReference type="Proteomes" id="UP001300348"/>
    </source>
</evidence>
<dbReference type="RefSeq" id="WP_189759520.1">
    <property type="nucleotide sequence ID" value="NZ_CAWPOQ010000224.1"/>
</dbReference>